<proteinExistence type="predicted"/>
<dbReference type="AlphaFoldDB" id="A0A0E9TX66"/>
<accession>A0A0E9TX66</accession>
<name>A0A0E9TX66_ANGAN</name>
<reference evidence="1" key="2">
    <citation type="journal article" date="2015" name="Fish Shellfish Immunol.">
        <title>Early steps in the European eel (Anguilla anguilla)-Vibrio vulnificus interaction in the gills: Role of the RtxA13 toxin.</title>
        <authorList>
            <person name="Callol A."/>
            <person name="Pajuelo D."/>
            <person name="Ebbesson L."/>
            <person name="Teles M."/>
            <person name="MacKenzie S."/>
            <person name="Amaro C."/>
        </authorList>
    </citation>
    <scope>NUCLEOTIDE SEQUENCE</scope>
</reference>
<organism evidence="1">
    <name type="scientific">Anguilla anguilla</name>
    <name type="common">European freshwater eel</name>
    <name type="synonym">Muraena anguilla</name>
    <dbReference type="NCBI Taxonomy" id="7936"/>
    <lineage>
        <taxon>Eukaryota</taxon>
        <taxon>Metazoa</taxon>
        <taxon>Chordata</taxon>
        <taxon>Craniata</taxon>
        <taxon>Vertebrata</taxon>
        <taxon>Euteleostomi</taxon>
        <taxon>Actinopterygii</taxon>
        <taxon>Neopterygii</taxon>
        <taxon>Teleostei</taxon>
        <taxon>Anguilliformes</taxon>
        <taxon>Anguillidae</taxon>
        <taxon>Anguilla</taxon>
    </lineage>
</organism>
<reference evidence="1" key="1">
    <citation type="submission" date="2014-11" db="EMBL/GenBank/DDBJ databases">
        <authorList>
            <person name="Amaro Gonzalez C."/>
        </authorList>
    </citation>
    <scope>NUCLEOTIDE SEQUENCE</scope>
</reference>
<sequence length="27" mass="3384">MILLHSWHCQFFYSLISSMNTKWPKER</sequence>
<evidence type="ECO:0000313" key="1">
    <source>
        <dbReference type="EMBL" id="JAH58151.1"/>
    </source>
</evidence>
<protein>
    <submittedName>
        <fullName evidence="1">Uncharacterized protein</fullName>
    </submittedName>
</protein>
<dbReference type="EMBL" id="GBXM01050426">
    <property type="protein sequence ID" value="JAH58151.1"/>
    <property type="molecule type" value="Transcribed_RNA"/>
</dbReference>